<dbReference type="EMBL" id="LODT01000001">
    <property type="protein sequence ID" value="KYR03169.1"/>
    <property type="molecule type" value="Genomic_DNA"/>
</dbReference>
<organism evidence="1 2">
    <name type="scientific">Tieghemostelium lacteum</name>
    <name type="common">Slime mold</name>
    <name type="synonym">Dictyostelium lacteum</name>
    <dbReference type="NCBI Taxonomy" id="361077"/>
    <lineage>
        <taxon>Eukaryota</taxon>
        <taxon>Amoebozoa</taxon>
        <taxon>Evosea</taxon>
        <taxon>Eumycetozoa</taxon>
        <taxon>Dictyostelia</taxon>
        <taxon>Dictyosteliales</taxon>
        <taxon>Raperosteliaceae</taxon>
        <taxon>Tieghemostelium</taxon>
    </lineage>
</organism>
<dbReference type="FunCoup" id="A0A152AAC2">
    <property type="interactions" value="738"/>
</dbReference>
<gene>
    <name evidence="1" type="ORF">DLAC_00670</name>
</gene>
<dbReference type="OrthoDB" id="10456300at2759"/>
<sequence>MISTSNSLRLNALEKENSVQNSISKKSSLQINGAPLKQKGALTGERKALGDVTNSNTKSTTSIKNKDVSSKLLFVPQSTTPQIKKKVTSTNTPIIFGSTTTVSSTKKKQLQNNFENTVLSAPPNPLRVNSKFSNKTIENLVMTPSMDTPIIWNDDSISFDDNAIQELNFDSNFEPSVIQDNFSFSDYYNDMII</sequence>
<protein>
    <submittedName>
        <fullName evidence="1">Uncharacterized protein</fullName>
    </submittedName>
</protein>
<evidence type="ECO:0000313" key="1">
    <source>
        <dbReference type="EMBL" id="KYR03169.1"/>
    </source>
</evidence>
<comment type="caution">
    <text evidence="1">The sequence shown here is derived from an EMBL/GenBank/DDBJ whole genome shotgun (WGS) entry which is preliminary data.</text>
</comment>
<accession>A0A152AAC2</accession>
<reference evidence="1 2" key="1">
    <citation type="submission" date="2015-12" db="EMBL/GenBank/DDBJ databases">
        <title>Dictyostelia acquired genes for synthesis and detection of signals that induce cell-type specialization by lateral gene transfer from prokaryotes.</title>
        <authorList>
            <person name="Gloeckner G."/>
            <person name="Schaap P."/>
        </authorList>
    </citation>
    <scope>NUCLEOTIDE SEQUENCE [LARGE SCALE GENOMIC DNA]</scope>
    <source>
        <strain evidence="1 2">TK</strain>
    </source>
</reference>
<evidence type="ECO:0000313" key="2">
    <source>
        <dbReference type="Proteomes" id="UP000076078"/>
    </source>
</evidence>
<name>A0A152AAC2_TIELA</name>
<dbReference type="InParanoid" id="A0A152AAC2"/>
<dbReference type="AlphaFoldDB" id="A0A152AAC2"/>
<dbReference type="OMA" id="HDNNTIH"/>
<keyword evidence="2" id="KW-1185">Reference proteome</keyword>
<dbReference type="Proteomes" id="UP000076078">
    <property type="component" value="Unassembled WGS sequence"/>
</dbReference>
<proteinExistence type="predicted"/>